<evidence type="ECO:0000256" key="4">
    <source>
        <dbReference type="ARBA" id="ARBA00022490"/>
    </source>
</evidence>
<dbReference type="Pfam" id="PF15678">
    <property type="entry name" value="SPICE"/>
    <property type="match status" value="1"/>
</dbReference>
<evidence type="ECO:0000256" key="9">
    <source>
        <dbReference type="ARBA" id="ARBA00023306"/>
    </source>
</evidence>
<feature type="region of interest" description="Disordered" evidence="12">
    <location>
        <begin position="248"/>
        <end position="294"/>
    </location>
</feature>
<sequence>MMSFAKVNRFSRSSGRRPTQSRKVNAPKQDWVSTVHDLNVHKATPEELKRRHDLHKSQNRVAAQQEMKERILRQKLRKSISPAQLDPAHLNIIREVLSDQFQLQDVLSRSDRSLAVVKDLFGDAPRRQTGFPNLTVAPGSGPDPHLPVLLRPDLTTPLSLLSQSVMDSQALNEFQDVGAREYSEEEPDPPSSITHSRSVDMSRCRQLLQKEGPGAKREPSRPTSPQPPCAPEEQAALNATGAVRCVWSRQSQSGGQPLSTQVDQAAPATSGSARKSGSSNNSKQSCGEPLGHDSLTENRSSLNLLQCMLGEVEAELDSLELQEPFGSVTTKHSPLNLTSFSVSFLRTVTRLARCLRQSREELQREVQDRTKLVDEVMEQRRLIDALTAETLTLREESLAIQLQCSQADHFKHHCVLLEPLEDFTATESCDGDGDVGGGGDDHDGGAISKGPVQHCVWDTEQGLRVGACTNSTAPYCVESGAETHYGDGNTQEQILPPPAHRDHLSPALLLSPPHQRNSPHPHSHHSTEQGMSLQWHAVHSQEHVCIDQLQVPPQASILQQIAELTQQNGLIRAQLFCTQSAGSQDPGPHRPPNRAAQLHEKALPAGPCMEQRLLELNRQSTEARGRLLELIEQQTQTSVSAVSPSVSPSISPIPSNMRTLLTTSADGERSTTQCLSHTFSPLPAAVGAGGHVQG</sequence>
<keyword evidence="8" id="KW-0206">Cytoskeleton</keyword>
<dbReference type="GO" id="GO:0005814">
    <property type="term" value="C:centriole"/>
    <property type="evidence" value="ECO:0007669"/>
    <property type="project" value="UniProtKB-SubCell"/>
</dbReference>
<dbReference type="OrthoDB" id="6361178at2759"/>
<evidence type="ECO:0000256" key="8">
    <source>
        <dbReference type="ARBA" id="ARBA00023212"/>
    </source>
</evidence>
<accession>A0A9Q1DS07</accession>
<dbReference type="AlphaFoldDB" id="A0A9Q1DS07"/>
<keyword evidence="14" id="KW-1185">Reference proteome</keyword>
<dbReference type="GO" id="GO:0051301">
    <property type="term" value="P:cell division"/>
    <property type="evidence" value="ECO:0007669"/>
    <property type="project" value="UniProtKB-KW"/>
</dbReference>
<dbReference type="GO" id="GO:0005819">
    <property type="term" value="C:spindle"/>
    <property type="evidence" value="ECO:0007669"/>
    <property type="project" value="UniProtKB-SubCell"/>
</dbReference>
<feature type="region of interest" description="Disordered" evidence="12">
    <location>
        <begin position="1"/>
        <end position="28"/>
    </location>
</feature>
<evidence type="ECO:0000256" key="5">
    <source>
        <dbReference type="ARBA" id="ARBA00022618"/>
    </source>
</evidence>
<evidence type="ECO:0000256" key="7">
    <source>
        <dbReference type="ARBA" id="ARBA00023054"/>
    </source>
</evidence>
<proteinExistence type="predicted"/>
<keyword evidence="7 11" id="KW-0175">Coiled coil</keyword>
<evidence type="ECO:0000256" key="3">
    <source>
        <dbReference type="ARBA" id="ARBA00018313"/>
    </source>
</evidence>
<keyword evidence="9" id="KW-0131">Cell cycle</keyword>
<dbReference type="PANTHER" id="PTHR31167">
    <property type="entry name" value="SPINDLE AND CENTRIOLE ASSOCIATED PROTEIN 1 SPICE1"/>
    <property type="match status" value="1"/>
</dbReference>
<dbReference type="Proteomes" id="UP001152803">
    <property type="component" value="Unassembled WGS sequence"/>
</dbReference>
<dbReference type="GO" id="GO:0090307">
    <property type="term" value="P:mitotic spindle assembly"/>
    <property type="evidence" value="ECO:0007669"/>
    <property type="project" value="InterPro"/>
</dbReference>
<evidence type="ECO:0000256" key="12">
    <source>
        <dbReference type="SAM" id="MobiDB-lite"/>
    </source>
</evidence>
<dbReference type="GO" id="GO:0005813">
    <property type="term" value="C:centrosome"/>
    <property type="evidence" value="ECO:0007669"/>
    <property type="project" value="TreeGrafter"/>
</dbReference>
<evidence type="ECO:0000313" key="13">
    <source>
        <dbReference type="EMBL" id="KAJ8279346.1"/>
    </source>
</evidence>
<keyword evidence="4" id="KW-0963">Cytoplasm</keyword>
<feature type="compositionally biased region" description="Polar residues" evidence="12">
    <location>
        <begin position="248"/>
        <end position="285"/>
    </location>
</feature>
<keyword evidence="6" id="KW-0498">Mitosis</keyword>
<evidence type="ECO:0000256" key="2">
    <source>
        <dbReference type="ARBA" id="ARBA00004186"/>
    </source>
</evidence>
<dbReference type="GO" id="GO:0051310">
    <property type="term" value="P:metaphase chromosome alignment"/>
    <property type="evidence" value="ECO:0007669"/>
    <property type="project" value="TreeGrafter"/>
</dbReference>
<evidence type="ECO:0000256" key="6">
    <source>
        <dbReference type="ARBA" id="ARBA00022776"/>
    </source>
</evidence>
<name>A0A9Q1DS07_CONCO</name>
<comment type="subcellular location">
    <subcellularLocation>
        <location evidence="1">Cytoplasm</location>
        <location evidence="1">Cytoskeleton</location>
        <location evidence="1">Microtubule organizing center</location>
        <location evidence="1">Centrosome</location>
        <location evidence="1">Centriole</location>
    </subcellularLocation>
    <subcellularLocation>
        <location evidence="2">Cytoplasm</location>
        <location evidence="2">Cytoskeleton</location>
        <location evidence="2">Spindle</location>
    </subcellularLocation>
</comment>
<evidence type="ECO:0000256" key="1">
    <source>
        <dbReference type="ARBA" id="ARBA00004114"/>
    </source>
</evidence>
<feature type="coiled-coil region" evidence="11">
    <location>
        <begin position="302"/>
        <end position="379"/>
    </location>
</feature>
<protein>
    <recommendedName>
        <fullName evidence="3">Spindle and centriole-associated protein 1</fullName>
    </recommendedName>
    <alternativeName>
        <fullName evidence="10">Coiled-coil domain-containing protein 52</fullName>
    </alternativeName>
</protein>
<feature type="compositionally biased region" description="Polar residues" evidence="12">
    <location>
        <begin position="10"/>
        <end position="23"/>
    </location>
</feature>
<dbReference type="InterPro" id="IPR031387">
    <property type="entry name" value="SPICE1"/>
</dbReference>
<dbReference type="GO" id="GO:0046599">
    <property type="term" value="P:regulation of centriole replication"/>
    <property type="evidence" value="ECO:0007669"/>
    <property type="project" value="TreeGrafter"/>
</dbReference>
<dbReference type="EMBL" id="JAFJMO010000004">
    <property type="protein sequence ID" value="KAJ8279346.1"/>
    <property type="molecule type" value="Genomic_DNA"/>
</dbReference>
<gene>
    <name evidence="13" type="ORF">COCON_G00064120</name>
</gene>
<dbReference type="PANTHER" id="PTHR31167:SF3">
    <property type="entry name" value="SPINDLE AND CENTRIOLE-ASSOCIATED PROTEIN 1"/>
    <property type="match status" value="1"/>
</dbReference>
<evidence type="ECO:0000313" key="14">
    <source>
        <dbReference type="Proteomes" id="UP001152803"/>
    </source>
</evidence>
<comment type="caution">
    <text evidence="13">The sequence shown here is derived from an EMBL/GenBank/DDBJ whole genome shotgun (WGS) entry which is preliminary data.</text>
</comment>
<evidence type="ECO:0000256" key="11">
    <source>
        <dbReference type="SAM" id="Coils"/>
    </source>
</evidence>
<reference evidence="13" key="1">
    <citation type="journal article" date="2023" name="Science">
        <title>Genome structures resolve the early diversification of teleost fishes.</title>
        <authorList>
            <person name="Parey E."/>
            <person name="Louis A."/>
            <person name="Montfort J."/>
            <person name="Bouchez O."/>
            <person name="Roques C."/>
            <person name="Iampietro C."/>
            <person name="Lluch J."/>
            <person name="Castinel A."/>
            <person name="Donnadieu C."/>
            <person name="Desvignes T."/>
            <person name="Floi Bucao C."/>
            <person name="Jouanno E."/>
            <person name="Wen M."/>
            <person name="Mejri S."/>
            <person name="Dirks R."/>
            <person name="Jansen H."/>
            <person name="Henkel C."/>
            <person name="Chen W.J."/>
            <person name="Zahm M."/>
            <person name="Cabau C."/>
            <person name="Klopp C."/>
            <person name="Thompson A.W."/>
            <person name="Robinson-Rechavi M."/>
            <person name="Braasch I."/>
            <person name="Lecointre G."/>
            <person name="Bobe J."/>
            <person name="Postlethwait J.H."/>
            <person name="Berthelot C."/>
            <person name="Roest Crollius H."/>
            <person name="Guiguen Y."/>
        </authorList>
    </citation>
    <scope>NUCLEOTIDE SEQUENCE</scope>
    <source>
        <strain evidence="13">Concon-B</strain>
    </source>
</reference>
<feature type="region of interest" description="Disordered" evidence="12">
    <location>
        <begin position="490"/>
        <end position="531"/>
    </location>
</feature>
<feature type="region of interest" description="Disordered" evidence="12">
    <location>
        <begin position="180"/>
        <end position="232"/>
    </location>
</feature>
<evidence type="ECO:0000256" key="10">
    <source>
        <dbReference type="ARBA" id="ARBA00030722"/>
    </source>
</evidence>
<organism evidence="13 14">
    <name type="scientific">Conger conger</name>
    <name type="common">Conger eel</name>
    <name type="synonym">Muraena conger</name>
    <dbReference type="NCBI Taxonomy" id="82655"/>
    <lineage>
        <taxon>Eukaryota</taxon>
        <taxon>Metazoa</taxon>
        <taxon>Chordata</taxon>
        <taxon>Craniata</taxon>
        <taxon>Vertebrata</taxon>
        <taxon>Euteleostomi</taxon>
        <taxon>Actinopterygii</taxon>
        <taxon>Neopterygii</taxon>
        <taxon>Teleostei</taxon>
        <taxon>Anguilliformes</taxon>
        <taxon>Congridae</taxon>
        <taxon>Conger</taxon>
    </lineage>
</organism>
<keyword evidence="5" id="KW-0132">Cell division</keyword>